<sequence>MDVELEVKGLNGGRHNEKEIKEILLHLNGVKHVEVHLNKNIINVDYDQTVIQLEEICNQMEEKGFHVIR</sequence>
<feature type="domain" description="HMA" evidence="1">
    <location>
        <begin position="1"/>
        <end position="68"/>
    </location>
</feature>
<dbReference type="RefSeq" id="WP_158525751.1">
    <property type="nucleotide sequence ID" value="NZ_JADIJL010000054.1"/>
</dbReference>
<dbReference type="Proteomes" id="UP000247978">
    <property type="component" value="Unassembled WGS sequence"/>
</dbReference>
<evidence type="ECO:0000313" key="3">
    <source>
        <dbReference type="Proteomes" id="UP000247978"/>
    </source>
</evidence>
<evidence type="ECO:0000313" key="2">
    <source>
        <dbReference type="EMBL" id="PXW80969.1"/>
    </source>
</evidence>
<proteinExistence type="predicted"/>
<organism evidence="2 3">
    <name type="scientific">Pseudogracilibacillus auburnensis</name>
    <dbReference type="NCBI Taxonomy" id="1494959"/>
    <lineage>
        <taxon>Bacteria</taxon>
        <taxon>Bacillati</taxon>
        <taxon>Bacillota</taxon>
        <taxon>Bacilli</taxon>
        <taxon>Bacillales</taxon>
        <taxon>Bacillaceae</taxon>
        <taxon>Pseudogracilibacillus</taxon>
    </lineage>
</organism>
<dbReference type="Gene3D" id="3.30.70.100">
    <property type="match status" value="1"/>
</dbReference>
<dbReference type="PROSITE" id="PS50846">
    <property type="entry name" value="HMA_2"/>
    <property type="match status" value="1"/>
</dbReference>
<dbReference type="CDD" id="cd00371">
    <property type="entry name" value="HMA"/>
    <property type="match status" value="1"/>
</dbReference>
<dbReference type="AlphaFoldDB" id="A0A2V3VWQ3"/>
<dbReference type="InterPro" id="IPR006121">
    <property type="entry name" value="HMA_dom"/>
</dbReference>
<dbReference type="InterPro" id="IPR036163">
    <property type="entry name" value="HMA_dom_sf"/>
</dbReference>
<dbReference type="OrthoDB" id="9813965at2"/>
<dbReference type="EMBL" id="QJJQ01000023">
    <property type="protein sequence ID" value="PXW80969.1"/>
    <property type="molecule type" value="Genomic_DNA"/>
</dbReference>
<dbReference type="Pfam" id="PF00403">
    <property type="entry name" value="HMA"/>
    <property type="match status" value="1"/>
</dbReference>
<name>A0A2V3VWQ3_9BACI</name>
<protein>
    <submittedName>
        <fullName evidence="2">Copper chaperone CopZ</fullName>
    </submittedName>
</protein>
<dbReference type="SUPFAM" id="SSF55008">
    <property type="entry name" value="HMA, heavy metal-associated domain"/>
    <property type="match status" value="1"/>
</dbReference>
<dbReference type="GO" id="GO:0046872">
    <property type="term" value="F:metal ion binding"/>
    <property type="evidence" value="ECO:0007669"/>
    <property type="project" value="InterPro"/>
</dbReference>
<evidence type="ECO:0000259" key="1">
    <source>
        <dbReference type="PROSITE" id="PS50846"/>
    </source>
</evidence>
<gene>
    <name evidence="2" type="ORF">DFR56_1239</name>
</gene>
<accession>A0A2V3VWQ3</accession>
<reference evidence="2 3" key="1">
    <citation type="submission" date="2018-05" db="EMBL/GenBank/DDBJ databases">
        <title>Genomic Encyclopedia of Type Strains, Phase IV (KMG-IV): sequencing the most valuable type-strain genomes for metagenomic binning, comparative biology and taxonomic classification.</title>
        <authorList>
            <person name="Goeker M."/>
        </authorList>
    </citation>
    <scope>NUCLEOTIDE SEQUENCE [LARGE SCALE GENOMIC DNA]</scope>
    <source>
        <strain evidence="2 3">DSM 28556</strain>
    </source>
</reference>
<comment type="caution">
    <text evidence="2">The sequence shown here is derived from an EMBL/GenBank/DDBJ whole genome shotgun (WGS) entry which is preliminary data.</text>
</comment>
<keyword evidence="3" id="KW-1185">Reference proteome</keyword>